<keyword evidence="2" id="KW-0560">Oxidoreductase</keyword>
<dbReference type="Gene3D" id="3.40.50.720">
    <property type="entry name" value="NAD(P)-binding Rossmann-like Domain"/>
    <property type="match status" value="2"/>
</dbReference>
<accession>A0A9N9MTS8</accession>
<dbReference type="Proteomes" id="UP001152799">
    <property type="component" value="Chromosome 7"/>
</dbReference>
<dbReference type="EMBL" id="OU892283">
    <property type="protein sequence ID" value="CAG9771358.1"/>
    <property type="molecule type" value="Genomic_DNA"/>
</dbReference>
<evidence type="ECO:0000259" key="3">
    <source>
        <dbReference type="Pfam" id="PF21599"/>
    </source>
</evidence>
<evidence type="ECO:0000313" key="4">
    <source>
        <dbReference type="EMBL" id="CAG9771358.1"/>
    </source>
</evidence>
<dbReference type="AlphaFoldDB" id="A0A9N9MTS8"/>
<comment type="similarity">
    <text evidence="1">Belongs to the short-chain dehydrogenases/reductases (SDR) family.</text>
</comment>
<proteinExistence type="inferred from homology"/>
<reference evidence="4" key="1">
    <citation type="submission" date="2022-01" db="EMBL/GenBank/DDBJ databases">
        <authorList>
            <person name="King R."/>
        </authorList>
    </citation>
    <scope>NUCLEOTIDE SEQUENCE</scope>
</reference>
<dbReference type="InterPro" id="IPR036291">
    <property type="entry name" value="NAD(P)-bd_dom_sf"/>
</dbReference>
<name>A0A9N9MTS8_9CUCU</name>
<evidence type="ECO:0000256" key="1">
    <source>
        <dbReference type="ARBA" id="ARBA00006484"/>
    </source>
</evidence>
<evidence type="ECO:0000313" key="5">
    <source>
        <dbReference type="Proteomes" id="UP001152799"/>
    </source>
</evidence>
<dbReference type="Pfam" id="PF00106">
    <property type="entry name" value="adh_short"/>
    <property type="match status" value="2"/>
</dbReference>
<protein>
    <recommendedName>
        <fullName evidence="3">ZSWIM3 N-terminal domain-containing protein</fullName>
    </recommendedName>
</protein>
<dbReference type="InterPro" id="IPR002347">
    <property type="entry name" value="SDR_fam"/>
</dbReference>
<dbReference type="OrthoDB" id="1933717at2759"/>
<dbReference type="InterPro" id="IPR048325">
    <property type="entry name" value="ZSWIM3_N"/>
</dbReference>
<evidence type="ECO:0000256" key="2">
    <source>
        <dbReference type="ARBA" id="ARBA00023002"/>
    </source>
</evidence>
<dbReference type="GO" id="GO:0016491">
    <property type="term" value="F:oxidoreductase activity"/>
    <property type="evidence" value="ECO:0007669"/>
    <property type="project" value="UniProtKB-KW"/>
</dbReference>
<dbReference type="PANTHER" id="PTHR43115">
    <property type="entry name" value="DEHYDROGENASE/REDUCTASE SDR FAMILY MEMBER 11"/>
    <property type="match status" value="1"/>
</dbReference>
<gene>
    <name evidence="4" type="ORF">CEUTPL_LOCUS11794</name>
</gene>
<organism evidence="4 5">
    <name type="scientific">Ceutorhynchus assimilis</name>
    <name type="common">cabbage seed weevil</name>
    <dbReference type="NCBI Taxonomy" id="467358"/>
    <lineage>
        <taxon>Eukaryota</taxon>
        <taxon>Metazoa</taxon>
        <taxon>Ecdysozoa</taxon>
        <taxon>Arthropoda</taxon>
        <taxon>Hexapoda</taxon>
        <taxon>Insecta</taxon>
        <taxon>Pterygota</taxon>
        <taxon>Neoptera</taxon>
        <taxon>Endopterygota</taxon>
        <taxon>Coleoptera</taxon>
        <taxon>Polyphaga</taxon>
        <taxon>Cucujiformia</taxon>
        <taxon>Curculionidae</taxon>
        <taxon>Ceutorhynchinae</taxon>
        <taxon>Ceutorhynchus</taxon>
    </lineage>
</organism>
<dbReference type="Pfam" id="PF21599">
    <property type="entry name" value="ZSWIM3_N"/>
    <property type="match status" value="1"/>
</dbReference>
<feature type="domain" description="ZSWIM3 N-terminal" evidence="3">
    <location>
        <begin position="4"/>
        <end position="113"/>
    </location>
</feature>
<dbReference type="SUPFAM" id="SSF51735">
    <property type="entry name" value="NAD(P)-binding Rossmann-fold domains"/>
    <property type="match status" value="2"/>
</dbReference>
<sequence>MFGLGSTFNTYKEFEGGLEEYQNENAMYFYKRNSITLTQAIKRKFKRTFNCPEDMKYFKLHYACAKGGKNFQTKSNSIRKYKTLQCECPAKIKVLLNDKNQLYISEFTSDHNHELNKTSFKFMAKNRRLNNEEKQETMHLMRMKANSKDVQKYQLKKPKKHLKKMSYSLSLGKFVGKVAIVTGASAEIGKALTLSLVKKGITAAGLAKSVECVEEHFKQLTNHHGKLHGFKFDVTNQEEVVSTVKKITEKLGSINNNLVSNAGVGSFSSENFAGKVAIVTGASAEIGKALAVSLVQKGITAADLARRVERMEEHFKHLSDQSGSFKYDVTNREEIISTVKKIKTWINTQLRKNTWDTIVVSTVAILTKEIIAKMKIHSSKGHIIEGQCVEDLPQTNIDPDTDAITALTEIIRLEIERGNLPIKITAFCLGNMTELMTDVADAVAEELKTLPELGTQDIVKVTLFVL</sequence>
<keyword evidence="5" id="KW-1185">Reference proteome</keyword>
<dbReference type="PANTHER" id="PTHR43115:SF4">
    <property type="entry name" value="DEHYDROGENASE_REDUCTASE SDR FAMILY MEMBER 11"/>
    <property type="match status" value="1"/>
</dbReference>